<gene>
    <name evidence="2" type="ORF">BAR1_02285</name>
</gene>
<dbReference type="EMBL" id="CP032125">
    <property type="protein sequence ID" value="AXX96863.1"/>
    <property type="molecule type" value="Genomic_DNA"/>
</dbReference>
<dbReference type="PROSITE" id="PS51257">
    <property type="entry name" value="PROKAR_LIPOPROTEIN"/>
    <property type="match status" value="1"/>
</dbReference>
<name>A0A347UDD5_9RHOB</name>
<dbReference type="AlphaFoldDB" id="A0A347UDD5"/>
<protein>
    <submittedName>
        <fullName evidence="2">DUF3035 domain-containing protein</fullName>
    </submittedName>
</protein>
<evidence type="ECO:0000256" key="1">
    <source>
        <dbReference type="SAM" id="SignalP"/>
    </source>
</evidence>
<evidence type="ECO:0000313" key="3">
    <source>
        <dbReference type="Proteomes" id="UP000261704"/>
    </source>
</evidence>
<accession>A0A347UDD5</accession>
<keyword evidence="3" id="KW-1185">Reference proteome</keyword>
<sequence>MPKARGFTAIALIAVMALSACGGRNKDPQLMHIRSNTPGPDEFTILPGKPLEAPDFDAELPAPTPGGSNLTDPTPKADAVAALGGNPARVATTGANNIGRGDGGLVNHARRFGSNAAIRQTLAAEDLEYRRDHKGRVFERWFNINVYLKAYRKVSLDQHRELERFRRLGVRTPSAPPDPKLYQ</sequence>
<feature type="signal peptide" evidence="1">
    <location>
        <begin position="1"/>
        <end position="22"/>
    </location>
</feature>
<organism evidence="2 3">
    <name type="scientific">Profundibacter amoris</name>
    <dbReference type="NCBI Taxonomy" id="2171755"/>
    <lineage>
        <taxon>Bacteria</taxon>
        <taxon>Pseudomonadati</taxon>
        <taxon>Pseudomonadota</taxon>
        <taxon>Alphaproteobacteria</taxon>
        <taxon>Rhodobacterales</taxon>
        <taxon>Paracoccaceae</taxon>
        <taxon>Profundibacter</taxon>
    </lineage>
</organism>
<feature type="chain" id="PRO_5017013259" evidence="1">
    <location>
        <begin position="23"/>
        <end position="183"/>
    </location>
</feature>
<dbReference type="OrthoDB" id="7876689at2"/>
<evidence type="ECO:0000313" key="2">
    <source>
        <dbReference type="EMBL" id="AXX96863.1"/>
    </source>
</evidence>
<dbReference type="InterPro" id="IPR021395">
    <property type="entry name" value="DUF3035"/>
</dbReference>
<reference evidence="2 3" key="1">
    <citation type="submission" date="2018-09" db="EMBL/GenBank/DDBJ databases">
        <title>Profundibacter amoris BAR1 gen. nov., sp. nov., a new member of the Roseobacter clade isolated at Lokis Castle Vent Field on the Arctic Mid-Oceanic Ridge.</title>
        <authorList>
            <person name="Le Moine Bauer S."/>
            <person name="Sjoeberg A.G."/>
            <person name="L'Haridon S."/>
            <person name="Stokke R."/>
            <person name="Roalkvam I."/>
            <person name="Steen I.H."/>
            <person name="Dahle H."/>
        </authorList>
    </citation>
    <scope>NUCLEOTIDE SEQUENCE [LARGE SCALE GENOMIC DNA]</scope>
    <source>
        <strain evidence="2 3">BAR1</strain>
    </source>
</reference>
<dbReference type="RefSeq" id="WP_118941521.1">
    <property type="nucleotide sequence ID" value="NZ_CP032125.1"/>
</dbReference>
<dbReference type="Proteomes" id="UP000261704">
    <property type="component" value="Chromosome"/>
</dbReference>
<dbReference type="KEGG" id="pamo:BAR1_02285"/>
<keyword evidence="1" id="KW-0732">Signal</keyword>
<dbReference type="Pfam" id="PF11233">
    <property type="entry name" value="DUF3035"/>
    <property type="match status" value="1"/>
</dbReference>
<proteinExistence type="predicted"/>